<keyword evidence="11 12" id="KW-0472">Membrane</keyword>
<dbReference type="SFLD" id="SFLDS00003">
    <property type="entry name" value="Haloacid_Dehalogenase"/>
    <property type="match status" value="1"/>
</dbReference>
<feature type="transmembrane region" description="Helical" evidence="12">
    <location>
        <begin position="310"/>
        <end position="331"/>
    </location>
</feature>
<feature type="transmembrane region" description="Helical" evidence="12">
    <location>
        <begin position="84"/>
        <end position="100"/>
    </location>
</feature>
<evidence type="ECO:0000256" key="7">
    <source>
        <dbReference type="ARBA" id="ARBA00022840"/>
    </source>
</evidence>
<feature type="region of interest" description="Disordered" evidence="13">
    <location>
        <begin position="1"/>
        <end position="42"/>
    </location>
</feature>
<proteinExistence type="inferred from homology"/>
<keyword evidence="9 12" id="KW-1278">Translocase</keyword>
<dbReference type="InterPro" id="IPR059000">
    <property type="entry name" value="ATPase_P-type_domA"/>
</dbReference>
<keyword evidence="10 12" id="KW-1133">Transmembrane helix</keyword>
<evidence type="ECO:0000256" key="11">
    <source>
        <dbReference type="ARBA" id="ARBA00023136"/>
    </source>
</evidence>
<dbReference type="Pfam" id="PF00702">
    <property type="entry name" value="Hydrolase"/>
    <property type="match status" value="1"/>
</dbReference>
<dbReference type="Pfam" id="PF00690">
    <property type="entry name" value="Cation_ATPase_N"/>
    <property type="match status" value="1"/>
</dbReference>
<keyword evidence="12" id="KW-0813">Transport</keyword>
<evidence type="ECO:0000256" key="12">
    <source>
        <dbReference type="RuleBase" id="RU362083"/>
    </source>
</evidence>
<comment type="similarity">
    <text evidence="2 12">Belongs to the cation transport ATPase (P-type) (TC 3.A.3) family. Type IIIA subfamily.</text>
</comment>
<dbReference type="Gene3D" id="2.70.150.10">
    <property type="entry name" value="Calcium-transporting ATPase, cytoplasmic transduction domain A"/>
    <property type="match status" value="1"/>
</dbReference>
<dbReference type="Pfam" id="PF00122">
    <property type="entry name" value="E1-E2_ATPase"/>
    <property type="match status" value="1"/>
</dbReference>
<evidence type="ECO:0000256" key="9">
    <source>
        <dbReference type="ARBA" id="ARBA00022967"/>
    </source>
</evidence>
<comment type="subcellular location">
    <subcellularLocation>
        <location evidence="12">Cell membrane</location>
        <topology evidence="12">Multi-pass membrane protein</topology>
    </subcellularLocation>
    <subcellularLocation>
        <location evidence="1">Membrane</location>
        <topology evidence="1">Multi-pass membrane protein</topology>
    </subcellularLocation>
</comment>
<dbReference type="Gene3D" id="1.20.1110.10">
    <property type="entry name" value="Calcium-transporting ATPase, transmembrane domain"/>
    <property type="match status" value="1"/>
</dbReference>
<dbReference type="InterPro" id="IPR044492">
    <property type="entry name" value="P_typ_ATPase_HD_dom"/>
</dbReference>
<evidence type="ECO:0000256" key="4">
    <source>
        <dbReference type="ARBA" id="ARBA00022692"/>
    </source>
</evidence>
<dbReference type="InterPro" id="IPR008250">
    <property type="entry name" value="ATPase_P-typ_transduc_dom_A_sf"/>
</dbReference>
<dbReference type="AlphaFoldDB" id="A0A0G4IAU5"/>
<dbReference type="SUPFAM" id="SSF81653">
    <property type="entry name" value="Calcium ATPase, transduction domain A"/>
    <property type="match status" value="1"/>
</dbReference>
<feature type="compositionally biased region" description="Basic and acidic residues" evidence="13">
    <location>
        <begin position="11"/>
        <end position="22"/>
    </location>
</feature>
<feature type="transmembrane region" description="Helical" evidence="12">
    <location>
        <begin position="755"/>
        <end position="776"/>
    </location>
</feature>
<dbReference type="GO" id="GO:0046872">
    <property type="term" value="F:metal ion binding"/>
    <property type="evidence" value="ECO:0007669"/>
    <property type="project" value="UniProtKB-KW"/>
</dbReference>
<evidence type="ECO:0000313" key="15">
    <source>
        <dbReference type="EMBL" id="CEM54166.1"/>
    </source>
</evidence>
<dbReference type="PROSITE" id="PS00154">
    <property type="entry name" value="ATPASE_E1_E2"/>
    <property type="match status" value="1"/>
</dbReference>
<keyword evidence="12" id="KW-0375">Hydrogen ion transport</keyword>
<evidence type="ECO:0000256" key="1">
    <source>
        <dbReference type="ARBA" id="ARBA00004141"/>
    </source>
</evidence>
<dbReference type="EC" id="7.1.2.1" evidence="12"/>
<dbReference type="PRINTS" id="PR00120">
    <property type="entry name" value="HATPASE"/>
</dbReference>
<keyword evidence="12" id="KW-0406">Ion transport</keyword>
<feature type="transmembrane region" description="Helical" evidence="12">
    <location>
        <begin position="112"/>
        <end position="130"/>
    </location>
</feature>
<dbReference type="Gene3D" id="3.40.50.1000">
    <property type="entry name" value="HAD superfamily/HAD-like"/>
    <property type="match status" value="1"/>
</dbReference>
<keyword evidence="3" id="KW-0597">Phosphoprotein</keyword>
<dbReference type="SFLD" id="SFLDG00002">
    <property type="entry name" value="C1.7:_P-type_atpase_like"/>
    <property type="match status" value="1"/>
</dbReference>
<dbReference type="GO" id="GO:0005524">
    <property type="term" value="F:ATP binding"/>
    <property type="evidence" value="ECO:0007669"/>
    <property type="project" value="UniProtKB-UniRule"/>
</dbReference>
<dbReference type="GO" id="GO:0120029">
    <property type="term" value="P:proton export across plasma membrane"/>
    <property type="evidence" value="ECO:0007669"/>
    <property type="project" value="UniProtKB-UniRule"/>
</dbReference>
<dbReference type="EMBL" id="CDMZ01005761">
    <property type="protein sequence ID" value="CEM54166.1"/>
    <property type="molecule type" value="Genomic_DNA"/>
</dbReference>
<reference evidence="15" key="1">
    <citation type="submission" date="2014-11" db="EMBL/GenBank/DDBJ databases">
        <authorList>
            <person name="Otto D Thomas"/>
            <person name="Naeem Raeece"/>
        </authorList>
    </citation>
    <scope>NUCLEOTIDE SEQUENCE</scope>
</reference>
<keyword evidence="6 12" id="KW-0547">Nucleotide-binding</keyword>
<dbReference type="SFLD" id="SFLDF00027">
    <property type="entry name" value="p-type_atpase"/>
    <property type="match status" value="1"/>
</dbReference>
<dbReference type="SUPFAM" id="SSF81665">
    <property type="entry name" value="Calcium ATPase, transmembrane domain M"/>
    <property type="match status" value="1"/>
</dbReference>
<evidence type="ECO:0000256" key="2">
    <source>
        <dbReference type="ARBA" id="ARBA00008804"/>
    </source>
</evidence>
<evidence type="ECO:0000256" key="13">
    <source>
        <dbReference type="SAM" id="MobiDB-lite"/>
    </source>
</evidence>
<dbReference type="SUPFAM" id="SSF81660">
    <property type="entry name" value="Metal cation-transporting ATPase, ATP-binding domain N"/>
    <property type="match status" value="1"/>
</dbReference>
<comment type="catalytic activity">
    <reaction evidence="12">
        <text>ATP + H2O + H(+)(in) = ADP + phosphate + 2 H(+)(out)</text>
        <dbReference type="Rhea" id="RHEA:20852"/>
        <dbReference type="ChEBI" id="CHEBI:15377"/>
        <dbReference type="ChEBI" id="CHEBI:15378"/>
        <dbReference type="ChEBI" id="CHEBI:30616"/>
        <dbReference type="ChEBI" id="CHEBI:43474"/>
        <dbReference type="ChEBI" id="CHEBI:456216"/>
        <dbReference type="EC" id="7.1.2.1"/>
    </reaction>
</comment>
<dbReference type="PRINTS" id="PR00119">
    <property type="entry name" value="CATATPASE"/>
</dbReference>
<dbReference type="PhylomeDB" id="A0A0G4IAU5"/>
<protein>
    <recommendedName>
        <fullName evidence="12">Plasma membrane ATPase</fullName>
        <ecNumber evidence="12">7.1.2.1</ecNumber>
    </recommendedName>
</protein>
<evidence type="ECO:0000256" key="6">
    <source>
        <dbReference type="ARBA" id="ARBA00022741"/>
    </source>
</evidence>
<dbReference type="SUPFAM" id="SSF56784">
    <property type="entry name" value="HAD-like"/>
    <property type="match status" value="1"/>
</dbReference>
<dbReference type="InterPro" id="IPR018303">
    <property type="entry name" value="ATPase_P-typ_P_site"/>
</dbReference>
<evidence type="ECO:0000256" key="8">
    <source>
        <dbReference type="ARBA" id="ARBA00022842"/>
    </source>
</evidence>
<dbReference type="GO" id="GO:0016887">
    <property type="term" value="F:ATP hydrolysis activity"/>
    <property type="evidence" value="ECO:0007669"/>
    <property type="project" value="InterPro"/>
</dbReference>
<dbReference type="InterPro" id="IPR023214">
    <property type="entry name" value="HAD_sf"/>
</dbReference>
<dbReference type="InterPro" id="IPR006534">
    <property type="entry name" value="P-type_ATPase_IIIA"/>
</dbReference>
<dbReference type="InterPro" id="IPR001757">
    <property type="entry name" value="P_typ_ATPase"/>
</dbReference>
<evidence type="ECO:0000256" key="10">
    <source>
        <dbReference type="ARBA" id="ARBA00022989"/>
    </source>
</evidence>
<evidence type="ECO:0000256" key="3">
    <source>
        <dbReference type="ARBA" id="ARBA00022553"/>
    </source>
</evidence>
<evidence type="ECO:0000256" key="5">
    <source>
        <dbReference type="ARBA" id="ARBA00022723"/>
    </source>
</evidence>
<name>A0A0G4IAU5_9ALVE</name>
<feature type="transmembrane region" description="Helical" evidence="12">
    <location>
        <begin position="834"/>
        <end position="855"/>
    </location>
</feature>
<feature type="transmembrane region" description="Helical" evidence="12">
    <location>
        <begin position="690"/>
        <end position="709"/>
    </location>
</feature>
<accession>A0A0G4IAU5</accession>
<dbReference type="NCBIfam" id="TIGR01494">
    <property type="entry name" value="ATPase_P-type"/>
    <property type="match status" value="2"/>
</dbReference>
<keyword evidence="4 12" id="KW-0812">Transmembrane</keyword>
<dbReference type="GO" id="GO:0005886">
    <property type="term" value="C:plasma membrane"/>
    <property type="evidence" value="ECO:0007669"/>
    <property type="project" value="UniProtKB-SubCell"/>
</dbReference>
<dbReference type="PANTHER" id="PTHR42861">
    <property type="entry name" value="CALCIUM-TRANSPORTING ATPASE"/>
    <property type="match status" value="1"/>
</dbReference>
<dbReference type="InterPro" id="IPR023299">
    <property type="entry name" value="ATPase_P-typ_cyto_dom_N"/>
</dbReference>
<feature type="transmembrane region" description="Helical" evidence="12">
    <location>
        <begin position="715"/>
        <end position="734"/>
    </location>
</feature>
<sequence length="1028" mass="109694">MSTAPSAAPRQGKDVEVQESRTESMGGKLRAEAPDASLSPSSFLDWSSERGLSSSEAQAQLERFGFNEVCAKDEPVWRQIARRYLGLVPLILLFAALLSASVPDRSGRCDWISFGCLLFLVNLVVFADFFSERNAQRAVQAMEAMAAPSAYCKRDGNWESIPAREIVPADLLSLKPGARVPADAIVLGDPQRDSLDLDESALTGESLPACKWAGQSVMAGATVVRGEALVRVTQTGERSFLGKAILLVGRACGPDSDKDRHSLRTVLAKIAKIITLVGFIFAVAIWFKLWTSPNNTRDVQGFFLCLKVSAIILASVVPAAMPVVVTSVLALGARRMAAEQAVVSRLSAIEEMAGLSVLCSDKTGTLTANKLLIDKEECAPEEGVSTEELLVLASVATARLDRDPLDTAIVESADEEKRQAITVTDFIPFDPVSKRAIATAVTPEGQHIQIAKGAPHIVRDMVCEGDAVMSARLNTLINEKASRGLRTLGVCVRPATTPANKRHIPKTGAPASQEAEAWRLVGFLCISDPPRSDSAQTIESARRLGVEVKMITGDQRAIAIETAKRLGMGSDIKGVEFWEEHGGVDGDAGAVDDALAHACVNADGLAGVFPEHKFRVVKALASTGRQVGMTGDGVNDAPALKLATVGVAVKGATEAAKAASDILLLGEGLAPIVTALEVSRQIFLRVEAYVIYRVASSCVIAIAYFAASMHDNFDMPIWTLVLLACVNDFTLMTSGTDKVPKSEKPLTWQTASSTAVGLLIGLSSAILSFLMLFCSIPGNSSWWPGWHIQEPDTPEVRACFFLNLSIFLQLNFLSARTKRLAVIDLCTRGASLPVLVVMGCALLTSTLVAVLWPAGARLGGGAPMSGCGWEKGGVVWFYSILAFLTTDFLKWVTATGVLPFVARRCCCCLKNQRSVEVVPTNILDLESGLDVAPEVIGGGTKTSLEKIQQLTPSSEDTADDDVDSVFSKIVGTTDEEGENEGGRDIDFFDDLDNAARGEGGRRPTNFEGVQQFEGVGGTGPFLYGKRGA</sequence>
<keyword evidence="7 12" id="KW-0067">ATP-binding</keyword>
<feature type="transmembrane region" description="Helical" evidence="12">
    <location>
        <begin position="875"/>
        <end position="902"/>
    </location>
</feature>
<dbReference type="InterPro" id="IPR004014">
    <property type="entry name" value="ATPase_P-typ_cation-transptr_N"/>
</dbReference>
<organism evidence="15">
    <name type="scientific">Chromera velia CCMP2878</name>
    <dbReference type="NCBI Taxonomy" id="1169474"/>
    <lineage>
        <taxon>Eukaryota</taxon>
        <taxon>Sar</taxon>
        <taxon>Alveolata</taxon>
        <taxon>Colpodellida</taxon>
        <taxon>Chromeraceae</taxon>
        <taxon>Chromera</taxon>
    </lineage>
</organism>
<feature type="transmembrane region" description="Helical" evidence="12">
    <location>
        <begin position="796"/>
        <end position="813"/>
    </location>
</feature>
<gene>
    <name evidence="15" type="ORF">Cvel_12565</name>
</gene>
<keyword evidence="5" id="KW-0479">Metal-binding</keyword>
<dbReference type="FunFam" id="3.40.50.1000:FF:000211">
    <property type="entry name" value="Plasma membrane ATPase"/>
    <property type="match status" value="1"/>
</dbReference>
<dbReference type="VEuPathDB" id="CryptoDB:Cvel_12565"/>
<keyword evidence="8 12" id="KW-0460">Magnesium</keyword>
<evidence type="ECO:0000259" key="14">
    <source>
        <dbReference type="SMART" id="SM00831"/>
    </source>
</evidence>
<feature type="transmembrane region" description="Helical" evidence="12">
    <location>
        <begin position="270"/>
        <end position="290"/>
    </location>
</feature>
<dbReference type="Gene3D" id="3.40.1110.10">
    <property type="entry name" value="Calcium-transporting ATPase, cytoplasmic domain N"/>
    <property type="match status" value="1"/>
</dbReference>
<feature type="domain" description="Cation-transporting P-type ATPase N-terminal" evidence="14">
    <location>
        <begin position="34"/>
        <end position="104"/>
    </location>
</feature>
<dbReference type="InterPro" id="IPR023298">
    <property type="entry name" value="ATPase_P-typ_TM_dom_sf"/>
</dbReference>
<dbReference type="SMART" id="SM00831">
    <property type="entry name" value="Cation_ATPase_N"/>
    <property type="match status" value="1"/>
</dbReference>
<dbReference type="InterPro" id="IPR036412">
    <property type="entry name" value="HAD-like_sf"/>
</dbReference>
<dbReference type="NCBIfam" id="TIGR01647">
    <property type="entry name" value="ATPase-IIIA_H"/>
    <property type="match status" value="1"/>
</dbReference>
<dbReference type="GO" id="GO:0008553">
    <property type="term" value="F:P-type proton-exporting transporter activity"/>
    <property type="evidence" value="ECO:0007669"/>
    <property type="project" value="UniProtKB-UniRule"/>
</dbReference>